<protein>
    <submittedName>
        <fullName evidence="2">Uncharacterized protein</fullName>
    </submittedName>
</protein>
<reference evidence="2 3" key="2">
    <citation type="submission" date="2018-03" db="EMBL/GenBank/DDBJ databases">
        <authorList>
            <person name="Keele B.F."/>
        </authorList>
    </citation>
    <scope>NUCLEOTIDE SEQUENCE [LARGE SCALE GENOMIC DNA]</scope>
    <source>
        <strain evidence="2 3">D13</strain>
    </source>
</reference>
<evidence type="ECO:0000313" key="3">
    <source>
        <dbReference type="Proteomes" id="UP000241074"/>
    </source>
</evidence>
<evidence type="ECO:0000313" key="2">
    <source>
        <dbReference type="EMBL" id="AVP99860.1"/>
    </source>
</evidence>
<proteinExistence type="predicted"/>
<organism evidence="2 3">
    <name type="scientific">Ahniella affigens</name>
    <dbReference type="NCBI Taxonomy" id="2021234"/>
    <lineage>
        <taxon>Bacteria</taxon>
        <taxon>Pseudomonadati</taxon>
        <taxon>Pseudomonadota</taxon>
        <taxon>Gammaproteobacteria</taxon>
        <taxon>Lysobacterales</taxon>
        <taxon>Rhodanobacteraceae</taxon>
        <taxon>Ahniella</taxon>
    </lineage>
</organism>
<feature type="region of interest" description="Disordered" evidence="1">
    <location>
        <begin position="1"/>
        <end position="22"/>
    </location>
</feature>
<sequence>MSYGVFDERGSSAGLGSAHDHDGRLVQLGGVKKKRSDRMFEEWETMQGRFGLAKRSTSTTCHPGLDSGCVSIPRKAGSEKFIAKLLFAQNTKLDALPQ</sequence>
<dbReference type="EMBL" id="CP027860">
    <property type="protein sequence ID" value="AVP99860.1"/>
    <property type="molecule type" value="Genomic_DNA"/>
</dbReference>
<name>A0A2P1PYF9_9GAMM</name>
<gene>
    <name evidence="2" type="ORF">C7S18_22965</name>
</gene>
<evidence type="ECO:0000256" key="1">
    <source>
        <dbReference type="SAM" id="MobiDB-lite"/>
    </source>
</evidence>
<dbReference type="KEGG" id="xba:C7S18_22965"/>
<reference evidence="2 3" key="1">
    <citation type="submission" date="2018-03" db="EMBL/GenBank/DDBJ databases">
        <title>Ahniella affigens gen. nov., sp. nov., a gammaproteobacterium isolated from sandy soil near a stream.</title>
        <authorList>
            <person name="Ko Y."/>
            <person name="Kim J.-H."/>
        </authorList>
    </citation>
    <scope>NUCLEOTIDE SEQUENCE [LARGE SCALE GENOMIC DNA]</scope>
    <source>
        <strain evidence="2 3">D13</strain>
    </source>
</reference>
<feature type="compositionally biased region" description="Basic and acidic residues" evidence="1">
    <location>
        <begin position="1"/>
        <end position="10"/>
    </location>
</feature>
<dbReference type="AlphaFoldDB" id="A0A2P1PYF9"/>
<keyword evidence="3" id="KW-1185">Reference proteome</keyword>
<accession>A0A2P1PYF9</accession>
<dbReference type="Proteomes" id="UP000241074">
    <property type="component" value="Chromosome"/>
</dbReference>